<dbReference type="Proteomes" id="UP000184498">
    <property type="component" value="Unassembled WGS sequence"/>
</dbReference>
<gene>
    <name evidence="1" type="ORF">SAMN05444371_2967</name>
</gene>
<accession>A0A1M6TVN5</accession>
<dbReference type="AlphaFoldDB" id="A0A1M6TVN5"/>
<dbReference type="EMBL" id="FRAM01000004">
    <property type="protein sequence ID" value="SHK60950.1"/>
    <property type="molecule type" value="Genomic_DNA"/>
</dbReference>
<proteinExistence type="predicted"/>
<reference evidence="2" key="1">
    <citation type="submission" date="2016-11" db="EMBL/GenBank/DDBJ databases">
        <authorList>
            <person name="Varghese N."/>
            <person name="Submissions S."/>
        </authorList>
    </citation>
    <scope>NUCLEOTIDE SEQUENCE [LARGE SCALE GENOMIC DNA]</scope>
    <source>
        <strain evidence="2">DSM 18016</strain>
    </source>
</reference>
<organism evidence="1 2">
    <name type="scientific">Epilithonimonas mollis</name>
    <dbReference type="NCBI Taxonomy" id="216903"/>
    <lineage>
        <taxon>Bacteria</taxon>
        <taxon>Pseudomonadati</taxon>
        <taxon>Bacteroidota</taxon>
        <taxon>Flavobacteriia</taxon>
        <taxon>Flavobacteriales</taxon>
        <taxon>Weeksellaceae</taxon>
        <taxon>Chryseobacterium group</taxon>
        <taxon>Epilithonimonas</taxon>
    </lineage>
</organism>
<name>A0A1M6TVN5_9FLAO</name>
<dbReference type="RefSeq" id="WP_139258340.1">
    <property type="nucleotide sequence ID" value="NZ_FRAM01000004.1"/>
</dbReference>
<evidence type="ECO:0000313" key="2">
    <source>
        <dbReference type="Proteomes" id="UP000184498"/>
    </source>
</evidence>
<keyword evidence="2" id="KW-1185">Reference proteome</keyword>
<evidence type="ECO:0008006" key="3">
    <source>
        <dbReference type="Google" id="ProtNLM"/>
    </source>
</evidence>
<dbReference type="OrthoDB" id="983143at2"/>
<dbReference type="InterPro" id="IPR043741">
    <property type="entry name" value="DUF5686"/>
</dbReference>
<sequence length="773" mass="89166">MFVDSMCDKKIILSLFLICISGLLFSQTEKENEIENVTIQSVKKYKNKKENPAYAIMQQVWKKKKSNGLLLHKDYQYKTYEKIDFRLDNIDSAFTKKRAFKGLDSIIFKYNDSSEIAGKGVLPLFITESVSQTYGKNNPKKERKDLLAIRNSGLNNNQIVAKTVQNMYKDINIYDNTINYLNIGFTSPVSTEGFAVFDYNITDTLEVNTVPSYEIRFTPKNPDALALKGRLYISKDKYNVMKVEMETNKKININFVKNIATNLEFDNPDDSTFIPIRNETTLNLTLNDKESAKNVIAKRIANYTNYEFDKGLEDAFINKIVIPEDESITKDENYWQDNRTEILTQSEQNIYKMYDELENVPRYKRIVKTIEVLNSGYLHFGKWLDVGNIFQTVGYNDIEGLRLRAGARTYFGKNDMWRVQAYTAYGFRDEKWKYGAEAKYMFNKTNRFMIGAGTRKDVLQLGVQLTTDEGIMTRSFASSSVINTGDNTSLSSVNQTNFFTSIEPWKNFQFRLDATQQSITAADPSLFNISYIQNGILKNKLDDSRLIFSLMARPGAKFSTYGVERYEMTALATNPTFILKYTKGFKDIFNSDFNYNKLQFYFYQPVIFGNWGRLFANFEAGKNFESLPLALQNVMPANQSYGLQRGVFSLMNYYEFVADSYAVLFLEHHFNGKILSQIPLIKKLKLREVAFFRSGVGSLKQGSMNINASNMTLSAPEKPYYEYGFGIENIGFGNFRILRIDFNWRGNYLNHITPNSSSDVRKFGIQFGFQMNF</sequence>
<dbReference type="STRING" id="216903.SAMN05444371_2967"/>
<evidence type="ECO:0000313" key="1">
    <source>
        <dbReference type="EMBL" id="SHK60950.1"/>
    </source>
</evidence>
<dbReference type="Pfam" id="PF18939">
    <property type="entry name" value="DUF5686"/>
    <property type="match status" value="1"/>
</dbReference>
<protein>
    <recommendedName>
        <fullName evidence="3">Carboxypeptidase-like regulatory domain-containing protein</fullName>
    </recommendedName>
</protein>